<name>A0A5C3PA23_9APHY</name>
<evidence type="ECO:0000313" key="4">
    <source>
        <dbReference type="Proteomes" id="UP000308197"/>
    </source>
</evidence>
<feature type="region of interest" description="Disordered" evidence="1">
    <location>
        <begin position="216"/>
        <end position="302"/>
    </location>
</feature>
<feature type="compositionally biased region" description="Basic and acidic residues" evidence="1">
    <location>
        <begin position="250"/>
        <end position="261"/>
    </location>
</feature>
<dbReference type="InParanoid" id="A0A5C3PA23"/>
<accession>A0A5C3PA23</accession>
<evidence type="ECO:0000256" key="2">
    <source>
        <dbReference type="SAM" id="Phobius"/>
    </source>
</evidence>
<dbReference type="EMBL" id="ML211235">
    <property type="protein sequence ID" value="TFK85749.1"/>
    <property type="molecule type" value="Genomic_DNA"/>
</dbReference>
<feature type="region of interest" description="Disordered" evidence="1">
    <location>
        <begin position="109"/>
        <end position="178"/>
    </location>
</feature>
<keyword evidence="2" id="KW-1133">Transmembrane helix</keyword>
<feature type="region of interest" description="Disordered" evidence="1">
    <location>
        <begin position="76"/>
        <end position="95"/>
    </location>
</feature>
<reference evidence="3 4" key="1">
    <citation type="journal article" date="2019" name="Nat. Ecol. Evol.">
        <title>Megaphylogeny resolves global patterns of mushroom evolution.</title>
        <authorList>
            <person name="Varga T."/>
            <person name="Krizsan K."/>
            <person name="Foldi C."/>
            <person name="Dima B."/>
            <person name="Sanchez-Garcia M."/>
            <person name="Sanchez-Ramirez S."/>
            <person name="Szollosi G.J."/>
            <person name="Szarkandi J.G."/>
            <person name="Papp V."/>
            <person name="Albert L."/>
            <person name="Andreopoulos W."/>
            <person name="Angelini C."/>
            <person name="Antonin V."/>
            <person name="Barry K.W."/>
            <person name="Bougher N.L."/>
            <person name="Buchanan P."/>
            <person name="Buyck B."/>
            <person name="Bense V."/>
            <person name="Catcheside P."/>
            <person name="Chovatia M."/>
            <person name="Cooper J."/>
            <person name="Damon W."/>
            <person name="Desjardin D."/>
            <person name="Finy P."/>
            <person name="Geml J."/>
            <person name="Haridas S."/>
            <person name="Hughes K."/>
            <person name="Justo A."/>
            <person name="Karasinski D."/>
            <person name="Kautmanova I."/>
            <person name="Kiss B."/>
            <person name="Kocsube S."/>
            <person name="Kotiranta H."/>
            <person name="LaButti K.M."/>
            <person name="Lechner B.E."/>
            <person name="Liimatainen K."/>
            <person name="Lipzen A."/>
            <person name="Lukacs Z."/>
            <person name="Mihaltcheva S."/>
            <person name="Morgado L.N."/>
            <person name="Niskanen T."/>
            <person name="Noordeloos M.E."/>
            <person name="Ohm R.A."/>
            <person name="Ortiz-Santana B."/>
            <person name="Ovrebo C."/>
            <person name="Racz N."/>
            <person name="Riley R."/>
            <person name="Savchenko A."/>
            <person name="Shiryaev A."/>
            <person name="Soop K."/>
            <person name="Spirin V."/>
            <person name="Szebenyi C."/>
            <person name="Tomsovsky M."/>
            <person name="Tulloss R.E."/>
            <person name="Uehling J."/>
            <person name="Grigoriev I.V."/>
            <person name="Vagvolgyi C."/>
            <person name="Papp T."/>
            <person name="Martin F.M."/>
            <person name="Miettinen O."/>
            <person name="Hibbett D.S."/>
            <person name="Nagy L.G."/>
        </authorList>
    </citation>
    <scope>NUCLEOTIDE SEQUENCE [LARGE SCALE GENOMIC DNA]</scope>
    <source>
        <strain evidence="3 4">HHB13444</strain>
    </source>
</reference>
<sequence>MISDDLARALAILPWFMILCLIGLGAAFRYMQRRATQGSVDCDKWAYFSSLRGVASSPSATPRDVEDVQLLVPRPADPLIPHRRGSAPSSTLSVAASEPETIFSSGSVSVSVRNHGGHSHTPSRRSSGSSTITDPHPDTSLTPTISPSRSSHPLPSDDGFSVQTLSTIPPSYHTRRPEHELEPWTLPPAYGTPHAALAARPPSAYIPGRRVLRLNGPRSSHSLSSAFSNHSHPRDRKSTYATSVRTASGRGEEGNRSRDEMSSDGVLPGSSGGGPEGTQSGGGEGDMHHGWSLAAPSYHTVS</sequence>
<proteinExistence type="predicted"/>
<feature type="compositionally biased region" description="Low complexity" evidence="1">
    <location>
        <begin position="219"/>
        <end position="230"/>
    </location>
</feature>
<feature type="transmembrane region" description="Helical" evidence="2">
    <location>
        <begin position="6"/>
        <end position="28"/>
    </location>
</feature>
<organism evidence="3 4">
    <name type="scientific">Polyporus arcularius HHB13444</name>
    <dbReference type="NCBI Taxonomy" id="1314778"/>
    <lineage>
        <taxon>Eukaryota</taxon>
        <taxon>Fungi</taxon>
        <taxon>Dikarya</taxon>
        <taxon>Basidiomycota</taxon>
        <taxon>Agaricomycotina</taxon>
        <taxon>Agaricomycetes</taxon>
        <taxon>Polyporales</taxon>
        <taxon>Polyporaceae</taxon>
        <taxon>Polyporus</taxon>
    </lineage>
</organism>
<keyword evidence="2" id="KW-0812">Transmembrane</keyword>
<keyword evidence="4" id="KW-1185">Reference proteome</keyword>
<dbReference type="Proteomes" id="UP000308197">
    <property type="component" value="Unassembled WGS sequence"/>
</dbReference>
<keyword evidence="2" id="KW-0472">Membrane</keyword>
<feature type="compositionally biased region" description="Polar residues" evidence="1">
    <location>
        <begin position="139"/>
        <end position="153"/>
    </location>
</feature>
<dbReference type="AlphaFoldDB" id="A0A5C3PA23"/>
<evidence type="ECO:0000313" key="3">
    <source>
        <dbReference type="EMBL" id="TFK85749.1"/>
    </source>
</evidence>
<protein>
    <submittedName>
        <fullName evidence="3">Uncharacterized protein</fullName>
    </submittedName>
</protein>
<feature type="compositionally biased region" description="Gly residues" evidence="1">
    <location>
        <begin position="270"/>
        <end position="284"/>
    </location>
</feature>
<evidence type="ECO:0000256" key="1">
    <source>
        <dbReference type="SAM" id="MobiDB-lite"/>
    </source>
</evidence>
<gene>
    <name evidence="3" type="ORF">K466DRAFT_178406</name>
</gene>